<keyword evidence="3" id="KW-1185">Reference proteome</keyword>
<reference evidence="3" key="2">
    <citation type="submission" date="2018-04" db="EMBL/GenBank/DDBJ databases">
        <title>Complete genome sequence of Sulfodiicoccus acidiphilus strain HS-1.</title>
        <authorList>
            <person name="Sakai H.D."/>
            <person name="Kurosawa N."/>
        </authorList>
    </citation>
    <scope>NUCLEOTIDE SEQUENCE [LARGE SCALE GENOMIC DNA]</scope>
    <source>
        <strain evidence="3">HS-1</strain>
    </source>
</reference>
<organism evidence="1 3">
    <name type="scientific">Sulfodiicoccus acidiphilus</name>
    <dbReference type="NCBI Taxonomy" id="1670455"/>
    <lineage>
        <taxon>Archaea</taxon>
        <taxon>Thermoproteota</taxon>
        <taxon>Thermoprotei</taxon>
        <taxon>Sulfolobales</taxon>
        <taxon>Sulfolobaceae</taxon>
        <taxon>Sulfodiicoccus</taxon>
    </lineage>
</organism>
<evidence type="ECO:0000313" key="2">
    <source>
        <dbReference type="EMBL" id="GGT90582.1"/>
    </source>
</evidence>
<evidence type="ECO:0000313" key="3">
    <source>
        <dbReference type="Proteomes" id="UP000276741"/>
    </source>
</evidence>
<reference evidence="2" key="1">
    <citation type="journal article" date="2014" name="Int. J. Syst. Evol. Microbiol.">
        <title>Complete genome sequence of Corynebacterium casei LMG S-19264T (=DSM 44701T), isolated from a smear-ripened cheese.</title>
        <authorList>
            <consortium name="US DOE Joint Genome Institute (JGI-PGF)"/>
            <person name="Walter F."/>
            <person name="Albersmeier A."/>
            <person name="Kalinowski J."/>
            <person name="Ruckert C."/>
        </authorList>
    </citation>
    <scope>NUCLEOTIDE SEQUENCE</scope>
    <source>
        <strain evidence="2">JCM 31740</strain>
    </source>
</reference>
<sequence>MNKLLLIFFLLSVAASAVLGFGVIRSAPIHPSQRGAFVSFSYHFVYTASREGIYEVKLSWNSSTLSDVHVLVVFNKGEDGRAVILSSNHPEAFVRLERGNFVVTVYATGRELTPTSHLQAQLTVSIVYVGHGKQSTDH</sequence>
<evidence type="ECO:0000313" key="1">
    <source>
        <dbReference type="EMBL" id="BBD72280.1"/>
    </source>
</evidence>
<dbReference type="Proteomes" id="UP000276741">
    <property type="component" value="Chromosome"/>
</dbReference>
<gene>
    <name evidence="2" type="ORF">GCM10007116_05520</name>
    <name evidence="1" type="ORF">HS1genome_0669</name>
</gene>
<dbReference type="GeneID" id="38666174"/>
<protein>
    <submittedName>
        <fullName evidence="1">Uncharacterized protein</fullName>
    </submittedName>
</protein>
<reference evidence="1" key="3">
    <citation type="journal article" date="2019" name="BMC Res. Notes">
        <title>Complete genome sequence of the Sulfodiicoccus acidiphilus strain HS-1T, the first crenarchaeon that lacks polB3, isolated from an acidic hot spring in Ohwaku-dani, Hakone, Japan.</title>
        <authorList>
            <person name="Sakai H.D."/>
            <person name="Kurosawa N."/>
        </authorList>
    </citation>
    <scope>NUCLEOTIDE SEQUENCE</scope>
    <source>
        <strain evidence="1">HS-1</strain>
    </source>
</reference>
<proteinExistence type="predicted"/>
<dbReference type="EMBL" id="BMQS01000004">
    <property type="protein sequence ID" value="GGT90582.1"/>
    <property type="molecule type" value="Genomic_DNA"/>
</dbReference>
<name>A0A348B278_9CREN</name>
<accession>A0A348B278</accession>
<dbReference type="EMBL" id="AP018553">
    <property type="protein sequence ID" value="BBD72280.1"/>
    <property type="molecule type" value="Genomic_DNA"/>
</dbReference>
<dbReference type="RefSeq" id="WP_126449625.1">
    <property type="nucleotide sequence ID" value="NZ_AP018553.1"/>
</dbReference>
<dbReference type="AlphaFoldDB" id="A0A348B278"/>
<dbReference type="KEGG" id="sacd:HS1genome_0669"/>
<reference evidence="2" key="4">
    <citation type="submission" date="2020-09" db="EMBL/GenBank/DDBJ databases">
        <authorList>
            <person name="Sun Q."/>
            <person name="Ohkuma M."/>
        </authorList>
    </citation>
    <scope>NUCLEOTIDE SEQUENCE</scope>
    <source>
        <strain evidence="2">JCM 31740</strain>
    </source>
</reference>
<dbReference type="Proteomes" id="UP000616143">
    <property type="component" value="Unassembled WGS sequence"/>
</dbReference>